<keyword evidence="2" id="KW-1185">Reference proteome</keyword>
<dbReference type="EMBL" id="CP000748">
    <property type="protein sequence ID" value="ACG80186.1"/>
    <property type="molecule type" value="Genomic_DNA"/>
</dbReference>
<accession>B4RIL1</accession>
<geneLocation type="plasmid" evidence="2">
    <name>pHLK1</name>
</geneLocation>
<dbReference type="HOGENOM" id="CLU_1946775_0_0_5"/>
<name>B4RIL1_PHEZH</name>
<proteinExistence type="predicted"/>
<dbReference type="KEGG" id="pzu:PHZ_p0243"/>
<sequence length="129" mass="13417">MAVGAPPGPCRCSCPLRVGVGVMPAVAEHLDLLEGDQADVLEVIQLGQKGAQTRLLIDELDHDRQVVVQVEWTVLVQPRGLPKTFAAAQHGGAGEMGVTGSSDDHVDQRAVAHQGVLVGIDAKQDGLAG</sequence>
<dbReference type="Proteomes" id="UP000001868">
    <property type="component" value="Plasmid pHLK1"/>
</dbReference>
<organism evidence="1 2">
    <name type="scientific">Phenylobacterium zucineum (strain HLK1)</name>
    <dbReference type="NCBI Taxonomy" id="450851"/>
    <lineage>
        <taxon>Bacteria</taxon>
        <taxon>Pseudomonadati</taxon>
        <taxon>Pseudomonadota</taxon>
        <taxon>Alphaproteobacteria</taxon>
        <taxon>Caulobacterales</taxon>
        <taxon>Caulobacteraceae</taxon>
        <taxon>Phenylobacterium</taxon>
    </lineage>
</organism>
<dbReference type="AlphaFoldDB" id="B4RIL1"/>
<evidence type="ECO:0000313" key="1">
    <source>
        <dbReference type="EMBL" id="ACG80186.1"/>
    </source>
</evidence>
<protein>
    <submittedName>
        <fullName evidence="1">Putative RNA polymerase sporulation-specific sigma factor (Sigma-K)</fullName>
    </submittedName>
</protein>
<keyword evidence="1" id="KW-0614">Plasmid</keyword>
<evidence type="ECO:0000313" key="2">
    <source>
        <dbReference type="Proteomes" id="UP000001868"/>
    </source>
</evidence>
<reference evidence="1 2" key="1">
    <citation type="journal article" date="2008" name="BMC Genomics">
        <title>Complete genome of Phenylobacterium zucineum - a novel facultative intracellular bacterium isolated from human erythroleukemia cell line K562.</title>
        <authorList>
            <person name="Luo Y."/>
            <person name="Xu X."/>
            <person name="Ding Z."/>
            <person name="Liu Z."/>
            <person name="Zhang B."/>
            <person name="Yan Z."/>
            <person name="Sun J."/>
            <person name="Hu S."/>
            <person name="Hu X."/>
        </authorList>
    </citation>
    <scope>NUCLEOTIDE SEQUENCE [LARGE SCALE GENOMIC DNA]</scope>
    <source>
        <strain evidence="2">HLK1</strain>
        <plasmid evidence="2">HLK1</plasmid>
        <plasmid evidence="2">Plasmid pHLK1</plasmid>
    </source>
</reference>
<gene>
    <name evidence="1" type="ordered locus">PHZ_p0243</name>
</gene>